<evidence type="ECO:0000313" key="2">
    <source>
        <dbReference type="EMBL" id="PJC23513.1"/>
    </source>
</evidence>
<dbReference type="Proteomes" id="UP000229756">
    <property type="component" value="Unassembled WGS sequence"/>
</dbReference>
<name>A0A2M8EL95_UNCKA</name>
<reference evidence="3" key="1">
    <citation type="submission" date="2017-09" db="EMBL/GenBank/DDBJ databases">
        <title>Depth-based differentiation of microbial function through sediment-hosted aquifers and enrichment of novel symbionts in the deep terrestrial subsurface.</title>
        <authorList>
            <person name="Probst A.J."/>
            <person name="Ladd B."/>
            <person name="Jarett J.K."/>
            <person name="Geller-Mcgrath D.E."/>
            <person name="Sieber C.M.K."/>
            <person name="Emerson J.B."/>
            <person name="Anantharaman K."/>
            <person name="Thomas B.C."/>
            <person name="Malmstrom R."/>
            <person name="Stieglmeier M."/>
            <person name="Klingl A."/>
            <person name="Woyke T."/>
            <person name="Ryan C.M."/>
            <person name="Banfield J.F."/>
        </authorList>
    </citation>
    <scope>NUCLEOTIDE SEQUENCE [LARGE SCALE GENOMIC DNA]</scope>
</reference>
<gene>
    <name evidence="2" type="ORF">CO058_03080</name>
</gene>
<organism evidence="2 3">
    <name type="scientific">candidate division WWE3 bacterium CG_4_9_14_0_2_um_filter_35_11</name>
    <dbReference type="NCBI Taxonomy" id="1975077"/>
    <lineage>
        <taxon>Bacteria</taxon>
        <taxon>Katanobacteria</taxon>
    </lineage>
</organism>
<protein>
    <recommendedName>
        <fullName evidence="1">EfeO-type cupredoxin-like domain-containing protein</fullName>
    </recommendedName>
</protein>
<dbReference type="EMBL" id="PFSJ01000023">
    <property type="protein sequence ID" value="PJC23513.1"/>
    <property type="molecule type" value="Genomic_DNA"/>
</dbReference>
<sequence>MMIGKNILITAGVILVLGIIAFVYTRPVSVTDKKVENKVVEESEKTQVNEGTTETSKETVVEDIVSTPAVKEFTVESFYDDKGMWFSLKEITVNKGDTVKIKVKNIKGVHDFNIDEYGIKVETPLNEEVIIEFVADKAGEFIYYCSKPEHREKGQWGTLTVSE</sequence>
<evidence type="ECO:0000259" key="1">
    <source>
        <dbReference type="Pfam" id="PF13473"/>
    </source>
</evidence>
<evidence type="ECO:0000313" key="3">
    <source>
        <dbReference type="Proteomes" id="UP000229756"/>
    </source>
</evidence>
<proteinExistence type="predicted"/>
<dbReference type="InterPro" id="IPR028096">
    <property type="entry name" value="EfeO_Cupredoxin"/>
</dbReference>
<comment type="caution">
    <text evidence="2">The sequence shown here is derived from an EMBL/GenBank/DDBJ whole genome shotgun (WGS) entry which is preliminary data.</text>
</comment>
<dbReference type="Gene3D" id="2.60.40.420">
    <property type="entry name" value="Cupredoxins - blue copper proteins"/>
    <property type="match status" value="1"/>
</dbReference>
<dbReference type="SUPFAM" id="SSF49503">
    <property type="entry name" value="Cupredoxins"/>
    <property type="match status" value="1"/>
</dbReference>
<accession>A0A2M8EL95</accession>
<dbReference type="InterPro" id="IPR008972">
    <property type="entry name" value="Cupredoxin"/>
</dbReference>
<feature type="domain" description="EfeO-type cupredoxin-like" evidence="1">
    <location>
        <begin position="86"/>
        <end position="154"/>
    </location>
</feature>
<dbReference type="Pfam" id="PF13473">
    <property type="entry name" value="Cupredoxin_1"/>
    <property type="match status" value="1"/>
</dbReference>
<dbReference type="AlphaFoldDB" id="A0A2M8EL95"/>